<evidence type="ECO:0000313" key="2">
    <source>
        <dbReference type="Proteomes" id="UP001497680"/>
    </source>
</evidence>
<organism evidence="1 2">
    <name type="scientific">Hypoxylon rubiginosum</name>
    <dbReference type="NCBI Taxonomy" id="110542"/>
    <lineage>
        <taxon>Eukaryota</taxon>
        <taxon>Fungi</taxon>
        <taxon>Dikarya</taxon>
        <taxon>Ascomycota</taxon>
        <taxon>Pezizomycotina</taxon>
        <taxon>Sordariomycetes</taxon>
        <taxon>Xylariomycetidae</taxon>
        <taxon>Xylariales</taxon>
        <taxon>Hypoxylaceae</taxon>
        <taxon>Hypoxylon</taxon>
    </lineage>
</organism>
<dbReference type="EMBL" id="MU394283">
    <property type="protein sequence ID" value="KAI6092417.1"/>
    <property type="molecule type" value="Genomic_DNA"/>
</dbReference>
<protein>
    <submittedName>
        <fullName evidence="1">Endo-beta-1,6-glucanase</fullName>
    </submittedName>
</protein>
<comment type="caution">
    <text evidence="1">The sequence shown here is derived from an EMBL/GenBank/DDBJ whole genome shotgun (WGS) entry which is preliminary data.</text>
</comment>
<proteinExistence type="predicted"/>
<evidence type="ECO:0000313" key="1">
    <source>
        <dbReference type="EMBL" id="KAI6092417.1"/>
    </source>
</evidence>
<sequence>MFRSSKLILASLAALLSVTAAWLPGDVITPSITGRRSIATPGRRWVQNGKIRGVNLGSLFVVEPWLCESEWSTMGCGGLQSEWDCVKKLGQDQADKAFASHWGRWITEDDFDDMKSYGLNAVRIPLGFWMDESLVKQGEYYPKGGEEHLLKVCDMASSKGFYIILDMHAAPGVQASSQSFAGHTTSDVQFFNDDNYKRGVDFLKYLTKLVHTRNEMRNVGMIGVVNEPAQGHDDLRSKFYPNAYNGIRQVESDLKVKDKLHVQFMGTLWGAGNPKEHLPSGAESLAFEDHRYQKWDSSIALTHDAFIADACTSNRNPDNESPMLVTEWAISPPDSVENSDPAWRRDGNDDFYKKWFRAQVTGYEKSTSGWTYWNWKAQLGDWRWSYRDAVGAGIIPKDLSGVATSGACS</sequence>
<reference evidence="1 2" key="1">
    <citation type="journal article" date="2022" name="New Phytol.">
        <title>Ecological generalism drives hyperdiversity of secondary metabolite gene clusters in xylarialean endophytes.</title>
        <authorList>
            <person name="Franco M.E.E."/>
            <person name="Wisecaver J.H."/>
            <person name="Arnold A.E."/>
            <person name="Ju Y.M."/>
            <person name="Slot J.C."/>
            <person name="Ahrendt S."/>
            <person name="Moore L.P."/>
            <person name="Eastman K.E."/>
            <person name="Scott K."/>
            <person name="Konkel Z."/>
            <person name="Mondo S.J."/>
            <person name="Kuo A."/>
            <person name="Hayes R.D."/>
            <person name="Haridas S."/>
            <person name="Andreopoulos B."/>
            <person name="Riley R."/>
            <person name="LaButti K."/>
            <person name="Pangilinan J."/>
            <person name="Lipzen A."/>
            <person name="Amirebrahimi M."/>
            <person name="Yan J."/>
            <person name="Adam C."/>
            <person name="Keymanesh K."/>
            <person name="Ng V."/>
            <person name="Louie K."/>
            <person name="Northen T."/>
            <person name="Drula E."/>
            <person name="Henrissat B."/>
            <person name="Hsieh H.M."/>
            <person name="Youens-Clark K."/>
            <person name="Lutzoni F."/>
            <person name="Miadlikowska J."/>
            <person name="Eastwood D.C."/>
            <person name="Hamelin R.C."/>
            <person name="Grigoriev I.V."/>
            <person name="U'Ren J.M."/>
        </authorList>
    </citation>
    <scope>NUCLEOTIDE SEQUENCE [LARGE SCALE GENOMIC DNA]</scope>
    <source>
        <strain evidence="1 2">ER1909</strain>
    </source>
</reference>
<accession>A0ACC0DHV3</accession>
<keyword evidence="2" id="KW-1185">Reference proteome</keyword>
<name>A0ACC0DHV3_9PEZI</name>
<dbReference type="Proteomes" id="UP001497680">
    <property type="component" value="Unassembled WGS sequence"/>
</dbReference>
<gene>
    <name evidence="1" type="ORF">F4821DRAFT_134566</name>
</gene>